<keyword evidence="2" id="KW-0677">Repeat</keyword>
<dbReference type="RefSeq" id="XP_016439832.2">
    <property type="nucleotide sequence ID" value="XM_016584346.2"/>
</dbReference>
<sequence>MAIRTLLRARSCTHYFPLKILHHNHTQPTKSKIFPHHPLPLFSAHHFTSLLHKTNFTSISDAPHSNSHLLISELSRILSDYRNPHNDIESALNPFSDKISANIVEQVLKRCKNLGFSAHRFFIWANKLSGFYHSKESYHILVDILGNSKQFSLLWDFLFELKRNKSCELGQDIFWIVFRSYSRANLPVDAIRSFDKMIDFGITPSVVDVDQLLLALCKRKHMKEAKQFFDIVKDEYMLSVKSYSIMMRGWGEMGEVVEAQKLFDEMLERGFAVDLLAYNSILESQCKAEKMDDAYNLFVKMRSMGLKPDAFTYAVFIRAYCVKDDIHSAFRVLDRMKRYKLVPNVFTYNVIIKKLCKSDKVEDAYQLIDEMIERGVKPDCWSYNTIVACHCDHSEVNLALRLISRMEKNGCLPDRHTYNMVLKMLIKVGRFDRVEKVWESMEGRKFYPSVSTYAVMIHGLCQKKGKLEEACKYFEMMIDEGIPPYGETCELLRNRLIGLGFAEQKEILADKMERSTSCLIQELTNIMRGNKARARLRREEETLIVMSKRVQCAGEVE</sequence>
<evidence type="ECO:0000256" key="1">
    <source>
        <dbReference type="ARBA" id="ARBA00007626"/>
    </source>
</evidence>
<dbReference type="Pfam" id="PF01535">
    <property type="entry name" value="PPR"/>
    <property type="match status" value="2"/>
</dbReference>
<dbReference type="KEGG" id="nta:107765676"/>
<dbReference type="GeneID" id="107765676"/>
<dbReference type="Gene3D" id="1.25.40.10">
    <property type="entry name" value="Tetratricopeptide repeat domain"/>
    <property type="match status" value="5"/>
</dbReference>
<dbReference type="PaxDb" id="4097-A0A1S3XJH7"/>
<dbReference type="GO" id="GO:0003729">
    <property type="term" value="F:mRNA binding"/>
    <property type="evidence" value="ECO:0000318"/>
    <property type="project" value="GO_Central"/>
</dbReference>
<dbReference type="NCBIfam" id="TIGR00756">
    <property type="entry name" value="PPR"/>
    <property type="match status" value="7"/>
</dbReference>
<keyword evidence="3" id="KW-1185">Reference proteome</keyword>
<dbReference type="Pfam" id="PF13041">
    <property type="entry name" value="PPR_2"/>
    <property type="match status" value="3"/>
</dbReference>
<accession>A0A1S3XJH7</accession>
<dbReference type="PROSITE" id="PS51375">
    <property type="entry name" value="PPR"/>
    <property type="match status" value="7"/>
</dbReference>
<dbReference type="RefSeq" id="XP_016439832.1">
    <property type="nucleotide sequence ID" value="XM_016584346.1"/>
</dbReference>
<comment type="similarity">
    <text evidence="1">Belongs to the PPR family. P subfamily.</text>
</comment>
<dbReference type="AlphaFoldDB" id="A0A1S3XJH7"/>
<dbReference type="OrthoDB" id="185373at2759"/>
<dbReference type="Proteomes" id="UP000790787">
    <property type="component" value="Chromosome 15"/>
</dbReference>
<reference evidence="4" key="2">
    <citation type="submission" date="2025-08" db="UniProtKB">
        <authorList>
            <consortium name="RefSeq"/>
        </authorList>
    </citation>
    <scope>IDENTIFICATION</scope>
    <source>
        <tissue evidence="4">Leaf</tissue>
    </source>
</reference>
<dbReference type="OMA" id="MERSSCC"/>
<proteinExistence type="inferred from homology"/>
<dbReference type="SMR" id="A0A1S3XJH7"/>
<evidence type="ECO:0000256" key="2">
    <source>
        <dbReference type="ARBA" id="ARBA00022737"/>
    </source>
</evidence>
<organism evidence="3 4">
    <name type="scientific">Nicotiana tabacum</name>
    <name type="common">Common tobacco</name>
    <dbReference type="NCBI Taxonomy" id="4097"/>
    <lineage>
        <taxon>Eukaryota</taxon>
        <taxon>Viridiplantae</taxon>
        <taxon>Streptophyta</taxon>
        <taxon>Embryophyta</taxon>
        <taxon>Tracheophyta</taxon>
        <taxon>Spermatophyta</taxon>
        <taxon>Magnoliopsida</taxon>
        <taxon>eudicotyledons</taxon>
        <taxon>Gunneridae</taxon>
        <taxon>Pentapetalae</taxon>
        <taxon>asterids</taxon>
        <taxon>lamiids</taxon>
        <taxon>Solanales</taxon>
        <taxon>Solanaceae</taxon>
        <taxon>Nicotianoideae</taxon>
        <taxon>Nicotianeae</taxon>
        <taxon>Nicotiana</taxon>
    </lineage>
</organism>
<dbReference type="InterPro" id="IPR002885">
    <property type="entry name" value="PPR_rpt"/>
</dbReference>
<evidence type="ECO:0000313" key="4">
    <source>
        <dbReference type="RefSeq" id="XP_016439832.2"/>
    </source>
</evidence>
<gene>
    <name evidence="4" type="primary">LOC107765676</name>
</gene>
<dbReference type="InterPro" id="IPR011990">
    <property type="entry name" value="TPR-like_helical_dom_sf"/>
</dbReference>
<evidence type="ECO:0000313" key="3">
    <source>
        <dbReference type="Proteomes" id="UP000790787"/>
    </source>
</evidence>
<reference evidence="3" key="1">
    <citation type="journal article" date="2014" name="Nat. Commun.">
        <title>The tobacco genome sequence and its comparison with those of tomato and potato.</title>
        <authorList>
            <person name="Sierro N."/>
            <person name="Battey J.N."/>
            <person name="Ouadi S."/>
            <person name="Bakaher N."/>
            <person name="Bovet L."/>
            <person name="Willig A."/>
            <person name="Goepfert S."/>
            <person name="Peitsch M.C."/>
            <person name="Ivanov N.V."/>
        </authorList>
    </citation>
    <scope>NUCLEOTIDE SEQUENCE [LARGE SCALE GENOMIC DNA]</scope>
</reference>
<protein>
    <submittedName>
        <fullName evidence="4">Pentatricopeptide repeat-containing protein At1g52640, mitochondrial-like</fullName>
    </submittedName>
</protein>
<name>A0A1S3XJH7_TOBAC</name>
<dbReference type="PANTHER" id="PTHR47941">
    <property type="entry name" value="PENTATRICOPEPTIDE REPEAT-CONTAINING PROTEIN 3, MITOCHONDRIAL"/>
    <property type="match status" value="1"/>
</dbReference>